<dbReference type="PANTHER" id="PTHR15020:SF50">
    <property type="entry name" value="UPF0659 PROTEIN YMR090W"/>
    <property type="match status" value="1"/>
</dbReference>
<dbReference type="Pfam" id="PF13460">
    <property type="entry name" value="NAD_binding_10"/>
    <property type="match status" value="2"/>
</dbReference>
<evidence type="ECO:0000259" key="1">
    <source>
        <dbReference type="Pfam" id="PF08547"/>
    </source>
</evidence>
<sequence length="505" mass="55728">MNKNNQPQSKLCRLIQTLTYFEVFPALNWVQNIFQKNPSQDHQNQPNGRKIMGLILVAGATGGVGKRVVKKLLTQGYQVRCLVRDIDKARSILGNDVDLVVGDITKPETLNNLVMSNIQAVICCTAVRVQPVEGDTADRAKYNQGVKFYQPEIVGDTPENVEYQGVKNLVEAARRNLPNSDEKVIFDFTQPSAELKSQLKNIWGALDDVVMGGVSSSNFSILEKTALFAGNVSTANSGGFASVRTKNFDPAINLLGHTGVRLRVKGDGQRYKIFLRTESTWDGVGYSYSFDTVANNWIDVNIPFANLTPVFRAKTVKDCPEIDKSKICSFQLMLSKFEYDGALNPKFAPGSFGLEIESIKAYGGEGLPQFVLVSSAGVTRPGRPGINLDEEPPAVRLNDQLGGILTWKLRGEDSLRSSGIPYTIIRPCALTEEEGGKELIFEQGDNIRGKVSRNDIAELCIQSLTQPKAKNITLEVKQGENNTNSINWEQQFSNLQRDPVNSSIF</sequence>
<feature type="domain" description="NADH:ubiquinone oxidoreductase intermediate-associated protein 30" evidence="1">
    <location>
        <begin position="186"/>
        <end position="356"/>
    </location>
</feature>
<name>A0ABZ2US11_9CYAN</name>
<dbReference type="InterPro" id="IPR013857">
    <property type="entry name" value="NADH-UbQ_OxRdtase-assoc_prot30"/>
</dbReference>
<organism evidence="3 4">
    <name type="scientific">Okeanomitos corallinicola TIOX110</name>
    <dbReference type="NCBI Taxonomy" id="3133117"/>
    <lineage>
        <taxon>Bacteria</taxon>
        <taxon>Bacillati</taxon>
        <taxon>Cyanobacteriota</taxon>
        <taxon>Cyanophyceae</taxon>
        <taxon>Nostocales</taxon>
        <taxon>Aphanizomenonaceae</taxon>
        <taxon>Okeanomitos</taxon>
    </lineage>
</organism>
<gene>
    <name evidence="3" type="ORF">WJM97_00265</name>
</gene>
<keyword evidence="4" id="KW-1185">Reference proteome</keyword>
<feature type="domain" description="NAD(P)-binding" evidence="2">
    <location>
        <begin position="359"/>
        <end position="467"/>
    </location>
</feature>
<dbReference type="Proteomes" id="UP001483337">
    <property type="component" value="Chromosome"/>
</dbReference>
<dbReference type="RefSeq" id="WP_353931085.1">
    <property type="nucleotide sequence ID" value="NZ_CP150886.1"/>
</dbReference>
<dbReference type="InterPro" id="IPR008979">
    <property type="entry name" value="Galactose-bd-like_sf"/>
</dbReference>
<proteinExistence type="predicted"/>
<evidence type="ECO:0000313" key="3">
    <source>
        <dbReference type="EMBL" id="WZB88176.1"/>
    </source>
</evidence>
<dbReference type="SUPFAM" id="SSF51735">
    <property type="entry name" value="NAD(P)-binding Rossmann-fold domains"/>
    <property type="match status" value="1"/>
</dbReference>
<accession>A0ABZ2US11</accession>
<dbReference type="Pfam" id="PF08547">
    <property type="entry name" value="CIA30"/>
    <property type="match status" value="1"/>
</dbReference>
<feature type="domain" description="NAD(P)-binding" evidence="2">
    <location>
        <begin position="59"/>
        <end position="175"/>
    </location>
</feature>
<dbReference type="PANTHER" id="PTHR15020">
    <property type="entry name" value="FLAVIN REDUCTASE-RELATED"/>
    <property type="match status" value="1"/>
</dbReference>
<protein>
    <submittedName>
        <fullName evidence="3">CIA30 family protein</fullName>
    </submittedName>
</protein>
<dbReference type="EMBL" id="CP150886">
    <property type="protein sequence ID" value="WZB88176.1"/>
    <property type="molecule type" value="Genomic_DNA"/>
</dbReference>
<dbReference type="InterPro" id="IPR036291">
    <property type="entry name" value="NAD(P)-bd_dom_sf"/>
</dbReference>
<evidence type="ECO:0000259" key="2">
    <source>
        <dbReference type="Pfam" id="PF13460"/>
    </source>
</evidence>
<dbReference type="Gene3D" id="3.40.50.720">
    <property type="entry name" value="NAD(P)-binding Rossmann-like Domain"/>
    <property type="match status" value="2"/>
</dbReference>
<dbReference type="SUPFAM" id="SSF49785">
    <property type="entry name" value="Galactose-binding domain-like"/>
    <property type="match status" value="1"/>
</dbReference>
<evidence type="ECO:0000313" key="4">
    <source>
        <dbReference type="Proteomes" id="UP001483337"/>
    </source>
</evidence>
<dbReference type="InterPro" id="IPR016040">
    <property type="entry name" value="NAD(P)-bd_dom"/>
</dbReference>
<reference evidence="3 4" key="1">
    <citation type="submission" date="2024-04" db="EMBL/GenBank/DDBJ databases">
        <title>Okeanomitos corallinicola gen. &amp; sp. nov. (Nostocales, Cyanobacteria), a new toxic marine heterocyst-forming cyanobacterium from a coral reef.</title>
        <authorList>
            <person name="Li H."/>
            <person name="Li R."/>
            <person name="Kang J."/>
            <person name="Hii K.S."/>
            <person name="Mohamed H.F."/>
            <person name="Xu X."/>
            <person name="Luo Z."/>
        </authorList>
    </citation>
    <scope>NUCLEOTIDE SEQUENCE [LARGE SCALE GENOMIC DNA]</scope>
    <source>
        <strain evidence="3 4">TIOX110</strain>
    </source>
</reference>